<sequence>VSTVHILINVFRTVPCCSVFAAIPEEFRAVPRCFVFRTVPCCSMFRAVPSRRARFSFASLYFNVAGFEVSRWRKKRRRKRTITFCR</sequence>
<evidence type="ECO:0000313" key="2">
    <source>
        <dbReference type="Proteomes" id="UP001152795"/>
    </source>
</evidence>
<accession>A0A6S7HEP7</accession>
<proteinExistence type="predicted"/>
<reference evidence="1" key="1">
    <citation type="submission" date="2020-04" db="EMBL/GenBank/DDBJ databases">
        <authorList>
            <person name="Alioto T."/>
            <person name="Alioto T."/>
            <person name="Gomez Garrido J."/>
        </authorList>
    </citation>
    <scope>NUCLEOTIDE SEQUENCE</scope>
    <source>
        <strain evidence="1">A484AB</strain>
    </source>
</reference>
<organism evidence="1 2">
    <name type="scientific">Paramuricea clavata</name>
    <name type="common">Red gorgonian</name>
    <name type="synonym">Violescent sea-whip</name>
    <dbReference type="NCBI Taxonomy" id="317549"/>
    <lineage>
        <taxon>Eukaryota</taxon>
        <taxon>Metazoa</taxon>
        <taxon>Cnidaria</taxon>
        <taxon>Anthozoa</taxon>
        <taxon>Octocorallia</taxon>
        <taxon>Malacalcyonacea</taxon>
        <taxon>Plexauridae</taxon>
        <taxon>Paramuricea</taxon>
    </lineage>
</organism>
<protein>
    <submittedName>
        <fullName evidence="1">Uncharacterized protein</fullName>
    </submittedName>
</protein>
<dbReference type="EMBL" id="CACRXK020004125">
    <property type="protein sequence ID" value="CAB4001580.1"/>
    <property type="molecule type" value="Genomic_DNA"/>
</dbReference>
<keyword evidence="2" id="KW-1185">Reference proteome</keyword>
<comment type="caution">
    <text evidence="1">The sequence shown here is derived from an EMBL/GenBank/DDBJ whole genome shotgun (WGS) entry which is preliminary data.</text>
</comment>
<evidence type="ECO:0000313" key="1">
    <source>
        <dbReference type="EMBL" id="CAB4001580.1"/>
    </source>
</evidence>
<dbReference type="AlphaFoldDB" id="A0A6S7HEP7"/>
<feature type="non-terminal residue" evidence="1">
    <location>
        <position position="1"/>
    </location>
</feature>
<name>A0A6S7HEP7_PARCT</name>
<gene>
    <name evidence="1" type="ORF">PACLA_8A043541</name>
</gene>
<dbReference type="Proteomes" id="UP001152795">
    <property type="component" value="Unassembled WGS sequence"/>
</dbReference>
<feature type="non-terminal residue" evidence="1">
    <location>
        <position position="86"/>
    </location>
</feature>